<organism evidence="2">
    <name type="scientific">bioreactor metagenome</name>
    <dbReference type="NCBI Taxonomy" id="1076179"/>
    <lineage>
        <taxon>unclassified sequences</taxon>
        <taxon>metagenomes</taxon>
        <taxon>ecological metagenomes</taxon>
    </lineage>
</organism>
<sequence length="157" mass="16575">MVETRCTCCPTRSGLSVSQRSRPPAHMRRGSGTGGRKPPRRGCPSGPISLWRACGRKYSQCHNAGTAEPSPGTGSSRSSVAERARSGAAVMMSSAVSLRSCQDWSLVRAAASIWTVFGFMDESEEGIQFTVAPEVFTICAHLAMSCLRTAASSSGVT</sequence>
<gene>
    <name evidence="2" type="ORF">SDC9_124709</name>
</gene>
<feature type="region of interest" description="Disordered" evidence="1">
    <location>
        <begin position="1"/>
        <end position="44"/>
    </location>
</feature>
<name>A0A645CL66_9ZZZZ</name>
<accession>A0A645CL66</accession>
<reference evidence="2" key="1">
    <citation type="submission" date="2019-08" db="EMBL/GenBank/DDBJ databases">
        <authorList>
            <person name="Kucharzyk K."/>
            <person name="Murdoch R.W."/>
            <person name="Higgins S."/>
            <person name="Loffler F."/>
        </authorList>
    </citation>
    <scope>NUCLEOTIDE SEQUENCE</scope>
</reference>
<dbReference type="AlphaFoldDB" id="A0A645CL66"/>
<protein>
    <submittedName>
        <fullName evidence="2">Uncharacterized protein</fullName>
    </submittedName>
</protein>
<feature type="region of interest" description="Disordered" evidence="1">
    <location>
        <begin position="63"/>
        <end position="82"/>
    </location>
</feature>
<dbReference type="EMBL" id="VSSQ01028118">
    <property type="protein sequence ID" value="MPM77701.1"/>
    <property type="molecule type" value="Genomic_DNA"/>
</dbReference>
<proteinExistence type="predicted"/>
<evidence type="ECO:0000313" key="2">
    <source>
        <dbReference type="EMBL" id="MPM77701.1"/>
    </source>
</evidence>
<comment type="caution">
    <text evidence="2">The sequence shown here is derived from an EMBL/GenBank/DDBJ whole genome shotgun (WGS) entry which is preliminary data.</text>
</comment>
<evidence type="ECO:0000256" key="1">
    <source>
        <dbReference type="SAM" id="MobiDB-lite"/>
    </source>
</evidence>